<feature type="non-terminal residue" evidence="1">
    <location>
        <position position="34"/>
    </location>
</feature>
<name>A0A392T355_9FABA</name>
<proteinExistence type="predicted"/>
<reference evidence="1 2" key="1">
    <citation type="journal article" date="2018" name="Front. Plant Sci.">
        <title>Red Clover (Trifolium pratense) and Zigzag Clover (T. medium) - A Picture of Genomic Similarities and Differences.</title>
        <authorList>
            <person name="Dluhosova J."/>
            <person name="Istvanek J."/>
            <person name="Nedelnik J."/>
            <person name="Repkova J."/>
        </authorList>
    </citation>
    <scope>NUCLEOTIDE SEQUENCE [LARGE SCALE GENOMIC DNA]</scope>
    <source>
        <strain evidence="2">cv. 10/8</strain>
        <tissue evidence="1">Leaf</tissue>
    </source>
</reference>
<dbReference type="AlphaFoldDB" id="A0A392T355"/>
<sequence>MLNGDEGVLNTVLFAELDNQLARKLFSIVGDYAL</sequence>
<accession>A0A392T355</accession>
<dbReference type="EMBL" id="LXQA010484301">
    <property type="protein sequence ID" value="MCI54735.1"/>
    <property type="molecule type" value="Genomic_DNA"/>
</dbReference>
<comment type="caution">
    <text evidence="1">The sequence shown here is derived from an EMBL/GenBank/DDBJ whole genome shotgun (WGS) entry which is preliminary data.</text>
</comment>
<keyword evidence="2" id="KW-1185">Reference proteome</keyword>
<protein>
    <submittedName>
        <fullName evidence="1">Uncharacterized protein</fullName>
    </submittedName>
</protein>
<evidence type="ECO:0000313" key="1">
    <source>
        <dbReference type="EMBL" id="MCI54735.1"/>
    </source>
</evidence>
<dbReference type="Proteomes" id="UP000265520">
    <property type="component" value="Unassembled WGS sequence"/>
</dbReference>
<organism evidence="1 2">
    <name type="scientific">Trifolium medium</name>
    <dbReference type="NCBI Taxonomy" id="97028"/>
    <lineage>
        <taxon>Eukaryota</taxon>
        <taxon>Viridiplantae</taxon>
        <taxon>Streptophyta</taxon>
        <taxon>Embryophyta</taxon>
        <taxon>Tracheophyta</taxon>
        <taxon>Spermatophyta</taxon>
        <taxon>Magnoliopsida</taxon>
        <taxon>eudicotyledons</taxon>
        <taxon>Gunneridae</taxon>
        <taxon>Pentapetalae</taxon>
        <taxon>rosids</taxon>
        <taxon>fabids</taxon>
        <taxon>Fabales</taxon>
        <taxon>Fabaceae</taxon>
        <taxon>Papilionoideae</taxon>
        <taxon>50 kb inversion clade</taxon>
        <taxon>NPAAA clade</taxon>
        <taxon>Hologalegina</taxon>
        <taxon>IRL clade</taxon>
        <taxon>Trifolieae</taxon>
        <taxon>Trifolium</taxon>
    </lineage>
</organism>
<evidence type="ECO:0000313" key="2">
    <source>
        <dbReference type="Proteomes" id="UP000265520"/>
    </source>
</evidence>